<evidence type="ECO:0000313" key="7">
    <source>
        <dbReference type="EMBL" id="GAG08714.1"/>
    </source>
</evidence>
<dbReference type="PANTHER" id="PTHR43273:SF3">
    <property type="entry name" value="ANAEROBIC SULFATASE-MATURATING ENZYME HOMOLOG ASLB-RELATED"/>
    <property type="match status" value="1"/>
</dbReference>
<proteinExistence type="inferred from homology"/>
<dbReference type="GO" id="GO:0051536">
    <property type="term" value="F:iron-sulfur cluster binding"/>
    <property type="evidence" value="ECO:0007669"/>
    <property type="project" value="UniProtKB-KW"/>
</dbReference>
<reference evidence="7" key="1">
    <citation type="journal article" date="2014" name="Front. Microbiol.">
        <title>High frequency of phylogenetically diverse reductive dehalogenase-homologous genes in deep subseafloor sedimentary metagenomes.</title>
        <authorList>
            <person name="Kawai M."/>
            <person name="Futagami T."/>
            <person name="Toyoda A."/>
            <person name="Takaki Y."/>
            <person name="Nishi S."/>
            <person name="Hori S."/>
            <person name="Arai W."/>
            <person name="Tsubouchi T."/>
            <person name="Morono Y."/>
            <person name="Uchiyama I."/>
            <person name="Ito T."/>
            <person name="Fujiyama A."/>
            <person name="Inagaki F."/>
            <person name="Takami H."/>
        </authorList>
    </citation>
    <scope>NUCLEOTIDE SEQUENCE</scope>
    <source>
        <strain evidence="7">Expedition CK06-06</strain>
    </source>
</reference>
<keyword evidence="3" id="KW-0408">Iron</keyword>
<dbReference type="SUPFAM" id="SSF102114">
    <property type="entry name" value="Radical SAM enzymes"/>
    <property type="match status" value="1"/>
</dbReference>
<keyword evidence="4" id="KW-0411">Iron-sulfur</keyword>
<protein>
    <recommendedName>
        <fullName evidence="6">Radical SAM core domain-containing protein</fullName>
    </recommendedName>
</protein>
<evidence type="ECO:0000256" key="4">
    <source>
        <dbReference type="ARBA" id="ARBA00023014"/>
    </source>
</evidence>
<dbReference type="Gene3D" id="3.20.20.70">
    <property type="entry name" value="Aldolase class I"/>
    <property type="match status" value="1"/>
</dbReference>
<dbReference type="PANTHER" id="PTHR43273">
    <property type="entry name" value="ANAEROBIC SULFATASE-MATURATING ENZYME HOMOLOG ASLB-RELATED"/>
    <property type="match status" value="1"/>
</dbReference>
<dbReference type="AlphaFoldDB" id="X0US92"/>
<dbReference type="InterPro" id="IPR007197">
    <property type="entry name" value="rSAM"/>
</dbReference>
<feature type="domain" description="Radical SAM core" evidence="6">
    <location>
        <begin position="23"/>
        <end position="144"/>
    </location>
</feature>
<name>X0US92_9ZZZZ</name>
<evidence type="ECO:0000256" key="1">
    <source>
        <dbReference type="ARBA" id="ARBA00022691"/>
    </source>
</evidence>
<keyword evidence="2" id="KW-0479">Metal-binding</keyword>
<evidence type="ECO:0000256" key="5">
    <source>
        <dbReference type="ARBA" id="ARBA00023601"/>
    </source>
</evidence>
<sequence length="162" mass="19059">MSDKVLEKMIASYMQTDQNNNYTFGWQGGEPMLMGLKFFQRVVDFQKNYAPPRAVISNGLQTNGTLITNDFARFFGEYKFLLGVSLDGPAYIHDYYRKTIGKKPTHNLVMRGIERLRQNKVEFNILILVNNENVKKAKEIYKFLREQGFYYHQYIPCVEFNE</sequence>
<evidence type="ECO:0000256" key="3">
    <source>
        <dbReference type="ARBA" id="ARBA00023004"/>
    </source>
</evidence>
<evidence type="ECO:0000259" key="6">
    <source>
        <dbReference type="Pfam" id="PF04055"/>
    </source>
</evidence>
<dbReference type="Pfam" id="PF04055">
    <property type="entry name" value="Radical_SAM"/>
    <property type="match status" value="1"/>
</dbReference>
<organism evidence="7">
    <name type="scientific">marine sediment metagenome</name>
    <dbReference type="NCBI Taxonomy" id="412755"/>
    <lineage>
        <taxon>unclassified sequences</taxon>
        <taxon>metagenomes</taxon>
        <taxon>ecological metagenomes</taxon>
    </lineage>
</organism>
<dbReference type="GO" id="GO:0016491">
    <property type="term" value="F:oxidoreductase activity"/>
    <property type="evidence" value="ECO:0007669"/>
    <property type="project" value="InterPro"/>
</dbReference>
<comment type="caution">
    <text evidence="7">The sequence shown here is derived from an EMBL/GenBank/DDBJ whole genome shotgun (WGS) entry which is preliminary data.</text>
</comment>
<dbReference type="InterPro" id="IPR013785">
    <property type="entry name" value="Aldolase_TIM"/>
</dbReference>
<dbReference type="InterPro" id="IPR023867">
    <property type="entry name" value="Sulphatase_maturase_rSAM"/>
</dbReference>
<keyword evidence="1" id="KW-0949">S-adenosyl-L-methionine</keyword>
<feature type="non-terminal residue" evidence="7">
    <location>
        <position position="162"/>
    </location>
</feature>
<accession>X0US92</accession>
<dbReference type="InterPro" id="IPR058240">
    <property type="entry name" value="rSAM_sf"/>
</dbReference>
<comment type="similarity">
    <text evidence="5">Belongs to the radical SAM superfamily. Anaerobic sulfatase-maturating enzyme family.</text>
</comment>
<dbReference type="EMBL" id="BARS01024508">
    <property type="protein sequence ID" value="GAG08714.1"/>
    <property type="molecule type" value="Genomic_DNA"/>
</dbReference>
<evidence type="ECO:0000256" key="2">
    <source>
        <dbReference type="ARBA" id="ARBA00022723"/>
    </source>
</evidence>
<dbReference type="GO" id="GO:0046872">
    <property type="term" value="F:metal ion binding"/>
    <property type="evidence" value="ECO:0007669"/>
    <property type="project" value="UniProtKB-KW"/>
</dbReference>
<gene>
    <name evidence="7" type="ORF">S01H1_38897</name>
</gene>